<name>A0A067DH15_CITSI</name>
<organism evidence="1 2">
    <name type="scientific">Citrus sinensis</name>
    <name type="common">Sweet orange</name>
    <name type="synonym">Citrus aurantium var. sinensis</name>
    <dbReference type="NCBI Taxonomy" id="2711"/>
    <lineage>
        <taxon>Eukaryota</taxon>
        <taxon>Viridiplantae</taxon>
        <taxon>Streptophyta</taxon>
        <taxon>Embryophyta</taxon>
        <taxon>Tracheophyta</taxon>
        <taxon>Spermatophyta</taxon>
        <taxon>Magnoliopsida</taxon>
        <taxon>eudicotyledons</taxon>
        <taxon>Gunneridae</taxon>
        <taxon>Pentapetalae</taxon>
        <taxon>rosids</taxon>
        <taxon>malvids</taxon>
        <taxon>Sapindales</taxon>
        <taxon>Rutaceae</taxon>
        <taxon>Aurantioideae</taxon>
        <taxon>Citrus</taxon>
    </lineage>
</organism>
<evidence type="ECO:0000313" key="1">
    <source>
        <dbReference type="EMBL" id="KDO37926.1"/>
    </source>
</evidence>
<gene>
    <name evidence="1" type="ORF">CISIN_1g0475441mg</name>
</gene>
<proteinExistence type="predicted"/>
<protein>
    <submittedName>
        <fullName evidence="1">Uncharacterized protein</fullName>
    </submittedName>
</protein>
<evidence type="ECO:0000313" key="2">
    <source>
        <dbReference type="Proteomes" id="UP000027120"/>
    </source>
</evidence>
<dbReference type="Proteomes" id="UP000027120">
    <property type="component" value="Unassembled WGS sequence"/>
</dbReference>
<keyword evidence="2" id="KW-1185">Reference proteome</keyword>
<dbReference type="EMBL" id="KK789265">
    <property type="protein sequence ID" value="KDO37926.1"/>
    <property type="molecule type" value="Genomic_DNA"/>
</dbReference>
<accession>A0A067DH15</accession>
<sequence>FRDFVELMKSVKYRA</sequence>
<reference evidence="1 2" key="1">
    <citation type="submission" date="2014-04" db="EMBL/GenBank/DDBJ databases">
        <authorList>
            <consortium name="International Citrus Genome Consortium"/>
            <person name="Gmitter F."/>
            <person name="Chen C."/>
            <person name="Farmerie W."/>
            <person name="Harkins T."/>
            <person name="Desany B."/>
            <person name="Mohiuddin M."/>
            <person name="Kodira C."/>
            <person name="Borodovsky M."/>
            <person name="Lomsadze A."/>
            <person name="Burns P."/>
            <person name="Jenkins J."/>
            <person name="Prochnik S."/>
            <person name="Shu S."/>
            <person name="Chapman J."/>
            <person name="Pitluck S."/>
            <person name="Schmutz J."/>
            <person name="Rokhsar D."/>
        </authorList>
    </citation>
    <scope>NUCLEOTIDE SEQUENCE</scope>
</reference>
<feature type="non-terminal residue" evidence="1">
    <location>
        <position position="1"/>
    </location>
</feature>